<protein>
    <submittedName>
        <fullName evidence="1">Uncharacterized protein</fullName>
    </submittedName>
</protein>
<organism evidence="1 2">
    <name type="scientific">Paenibacillus uliginis N3/975</name>
    <dbReference type="NCBI Taxonomy" id="1313296"/>
    <lineage>
        <taxon>Bacteria</taxon>
        <taxon>Bacillati</taxon>
        <taxon>Bacillota</taxon>
        <taxon>Bacilli</taxon>
        <taxon>Bacillales</taxon>
        <taxon>Paenibacillaceae</taxon>
        <taxon>Paenibacillus</taxon>
    </lineage>
</organism>
<proteinExistence type="predicted"/>
<dbReference type="STRING" id="1313296.SAMN05661091_4907"/>
<dbReference type="EMBL" id="LT840184">
    <property type="protein sequence ID" value="SMF90138.1"/>
    <property type="molecule type" value="Genomic_DNA"/>
</dbReference>
<dbReference type="AlphaFoldDB" id="A0A1X7HNU4"/>
<dbReference type="RefSeq" id="WP_208915596.1">
    <property type="nucleotide sequence ID" value="NZ_LT840184.1"/>
</dbReference>
<evidence type="ECO:0000313" key="2">
    <source>
        <dbReference type="Proteomes" id="UP000192940"/>
    </source>
</evidence>
<name>A0A1X7HNU4_9BACL</name>
<evidence type="ECO:0000313" key="1">
    <source>
        <dbReference type="EMBL" id="SMF90138.1"/>
    </source>
</evidence>
<accession>A0A1X7HNU4</accession>
<keyword evidence="2" id="KW-1185">Reference proteome</keyword>
<gene>
    <name evidence="1" type="ORF">SAMN05661091_4907</name>
</gene>
<reference evidence="1 2" key="1">
    <citation type="submission" date="2017-04" db="EMBL/GenBank/DDBJ databases">
        <authorList>
            <person name="Afonso C.L."/>
            <person name="Miller P.J."/>
            <person name="Scott M.A."/>
            <person name="Spackman E."/>
            <person name="Goraichik I."/>
            <person name="Dimitrov K.M."/>
            <person name="Suarez D.L."/>
            <person name="Swayne D.E."/>
        </authorList>
    </citation>
    <scope>NUCLEOTIDE SEQUENCE [LARGE SCALE GENOMIC DNA]</scope>
    <source>
        <strain evidence="1 2">N3/975</strain>
    </source>
</reference>
<dbReference type="Proteomes" id="UP000192940">
    <property type="component" value="Chromosome I"/>
</dbReference>
<sequence length="152" mass="17729">MDFSIVTDTAGARVAELASELRNALVSKIKSKYCNVDVSIGIAFRCLPESYRRKSFIRYNKKDNYLTIDIAVTVEEYEKMYKVEQRYHLGNLFLEFLNTALEKHNFEGLEKEMFINDLNAFWDDSEVVLFLEKGINVHFNKSKLSDDLRPNI</sequence>